<dbReference type="PANTHER" id="PTHR30600:SF10">
    <property type="entry name" value="BLL6722 PROTEIN"/>
    <property type="match status" value="1"/>
</dbReference>
<evidence type="ECO:0000256" key="1">
    <source>
        <dbReference type="ARBA" id="ARBA00004418"/>
    </source>
</evidence>
<sequence>MDGRHLIGIAFILLLYFASYAKASVQQEGEIVGMGRAIFSDTSLSADGHMACASCHRPTHAFSDEHGLAVGVFGRIGSRHAPSLRNIGSSDVYFWDGRRTHLDNAVSDPFFMPREMGLSDEAELVDRLKRAGYAARFAAAFPESPEVSMTHVQTALVAYVRSLSGDVSRYRRPASEWGLQGAAKHGMQVFFGKAQCGTCHAVSPDDGRFTDDRFHPSALGTQAIAPQLAALVTEGLADHASGQQLGALVGQRKDLAELGHFLVSGSPADINTFRTPSLLNVADTAPYMHDGSVTTLEKAVDLEIYYRSLQSGRPLHLTEEERQDVIAFLKALHD</sequence>
<evidence type="ECO:0000256" key="8">
    <source>
        <dbReference type="PROSITE-ProRule" id="PRU00433"/>
    </source>
</evidence>
<dbReference type="PANTHER" id="PTHR30600">
    <property type="entry name" value="CYTOCHROME C PEROXIDASE-RELATED"/>
    <property type="match status" value="1"/>
</dbReference>
<dbReference type="Gene3D" id="1.10.760.10">
    <property type="entry name" value="Cytochrome c-like domain"/>
    <property type="match status" value="2"/>
</dbReference>
<keyword evidence="5" id="KW-0574">Periplasm</keyword>
<dbReference type="InterPro" id="IPR004852">
    <property type="entry name" value="Di-haem_cyt_c_peroxidsae"/>
</dbReference>
<evidence type="ECO:0000256" key="2">
    <source>
        <dbReference type="ARBA" id="ARBA00022617"/>
    </source>
</evidence>
<evidence type="ECO:0000256" key="7">
    <source>
        <dbReference type="ARBA" id="ARBA00023004"/>
    </source>
</evidence>
<organism evidence="10 11">
    <name type="scientific">Dyella caseinilytica</name>
    <dbReference type="NCBI Taxonomy" id="1849581"/>
    <lineage>
        <taxon>Bacteria</taxon>
        <taxon>Pseudomonadati</taxon>
        <taxon>Pseudomonadota</taxon>
        <taxon>Gammaproteobacteria</taxon>
        <taxon>Lysobacterales</taxon>
        <taxon>Rhodanobacteraceae</taxon>
        <taxon>Dyella</taxon>
    </lineage>
</organism>
<dbReference type="EMBL" id="CP064030">
    <property type="protein sequence ID" value="QRN55311.1"/>
    <property type="molecule type" value="Genomic_DNA"/>
</dbReference>
<protein>
    <submittedName>
        <fullName evidence="10">Cytochrome c family protein</fullName>
    </submittedName>
</protein>
<evidence type="ECO:0000259" key="9">
    <source>
        <dbReference type="PROSITE" id="PS51007"/>
    </source>
</evidence>
<keyword evidence="7 8" id="KW-0408">Iron</keyword>
<evidence type="ECO:0000313" key="11">
    <source>
        <dbReference type="Proteomes" id="UP000663181"/>
    </source>
</evidence>
<gene>
    <name evidence="10" type="ORF">ISN74_08290</name>
</gene>
<feature type="domain" description="Cytochrome c" evidence="9">
    <location>
        <begin position="30"/>
        <end position="164"/>
    </location>
</feature>
<evidence type="ECO:0000256" key="3">
    <source>
        <dbReference type="ARBA" id="ARBA00022723"/>
    </source>
</evidence>
<dbReference type="Proteomes" id="UP000663181">
    <property type="component" value="Chromosome"/>
</dbReference>
<dbReference type="PIRSF" id="PIRSF000294">
    <property type="entry name" value="Cytochrome-c_peroxidase"/>
    <property type="match status" value="1"/>
</dbReference>
<name>A0ABX7GXY2_9GAMM</name>
<keyword evidence="3 8" id="KW-0479">Metal-binding</keyword>
<evidence type="ECO:0000256" key="5">
    <source>
        <dbReference type="ARBA" id="ARBA00022764"/>
    </source>
</evidence>
<keyword evidence="4" id="KW-0732">Signal</keyword>
<dbReference type="InterPro" id="IPR051395">
    <property type="entry name" value="Cytochrome_c_Peroxidase/MauG"/>
</dbReference>
<accession>A0ABX7GXY2</accession>
<keyword evidence="2 8" id="KW-0349">Heme</keyword>
<proteinExistence type="predicted"/>
<evidence type="ECO:0000256" key="6">
    <source>
        <dbReference type="ARBA" id="ARBA00023002"/>
    </source>
</evidence>
<keyword evidence="6" id="KW-0560">Oxidoreductase</keyword>
<dbReference type="InterPro" id="IPR026259">
    <property type="entry name" value="MauG/Cytc_peroxidase"/>
</dbReference>
<evidence type="ECO:0000256" key="4">
    <source>
        <dbReference type="ARBA" id="ARBA00022729"/>
    </source>
</evidence>
<dbReference type="SUPFAM" id="SSF46626">
    <property type="entry name" value="Cytochrome c"/>
    <property type="match status" value="2"/>
</dbReference>
<evidence type="ECO:0000313" key="10">
    <source>
        <dbReference type="EMBL" id="QRN55311.1"/>
    </source>
</evidence>
<dbReference type="InterPro" id="IPR036909">
    <property type="entry name" value="Cyt_c-like_dom_sf"/>
</dbReference>
<dbReference type="Pfam" id="PF03150">
    <property type="entry name" value="CCP_MauG"/>
    <property type="match status" value="1"/>
</dbReference>
<feature type="domain" description="Cytochrome c" evidence="9">
    <location>
        <begin position="181"/>
        <end position="333"/>
    </location>
</feature>
<comment type="subcellular location">
    <subcellularLocation>
        <location evidence="1">Periplasm</location>
    </subcellularLocation>
</comment>
<dbReference type="InterPro" id="IPR009056">
    <property type="entry name" value="Cyt_c-like_dom"/>
</dbReference>
<reference evidence="10 11" key="1">
    <citation type="submission" date="2020-10" db="EMBL/GenBank/DDBJ databases">
        <title>Phylogeny of dyella-like bacteria.</title>
        <authorList>
            <person name="Fu J."/>
        </authorList>
    </citation>
    <scope>NUCLEOTIDE SEQUENCE [LARGE SCALE GENOMIC DNA]</scope>
    <source>
        <strain evidence="10 11">DHOB09</strain>
    </source>
</reference>
<dbReference type="RefSeq" id="WP_188798879.1">
    <property type="nucleotide sequence ID" value="NZ_BMIZ01000001.1"/>
</dbReference>
<keyword evidence="11" id="KW-1185">Reference proteome</keyword>
<dbReference type="PROSITE" id="PS51007">
    <property type="entry name" value="CYTC"/>
    <property type="match status" value="2"/>
</dbReference>